<organism evidence="1">
    <name type="scientific">uncultured Caudovirales phage</name>
    <dbReference type="NCBI Taxonomy" id="2100421"/>
    <lineage>
        <taxon>Viruses</taxon>
        <taxon>Duplodnaviria</taxon>
        <taxon>Heunggongvirae</taxon>
        <taxon>Uroviricota</taxon>
        <taxon>Caudoviricetes</taxon>
        <taxon>Peduoviridae</taxon>
        <taxon>Maltschvirus</taxon>
        <taxon>Maltschvirus maltsch</taxon>
    </lineage>
</organism>
<gene>
    <name evidence="1" type="ORF">UFOVP77_29</name>
</gene>
<evidence type="ECO:0008006" key="2">
    <source>
        <dbReference type="Google" id="ProtNLM"/>
    </source>
</evidence>
<protein>
    <recommendedName>
        <fullName evidence="2">Terminase small subunit</fullName>
    </recommendedName>
</protein>
<dbReference type="Pfam" id="PF20901">
    <property type="entry name" value="Sf6_terminase"/>
    <property type="match status" value="1"/>
</dbReference>
<dbReference type="EMBL" id="LR796206">
    <property type="protein sequence ID" value="CAB4126872.1"/>
    <property type="molecule type" value="Genomic_DNA"/>
</dbReference>
<dbReference type="InterPro" id="IPR048683">
    <property type="entry name" value="Sf6_terminase"/>
</dbReference>
<dbReference type="Gene3D" id="1.10.10.60">
    <property type="entry name" value="Homeodomain-like"/>
    <property type="match status" value="1"/>
</dbReference>
<name>A0A6J5KZW3_9CAUD</name>
<sequence length="157" mass="17635">MTTKAKAKPGRPPEAVPEAVAEEIIEWISHGKTLREFCRLEGKPAWRTVYDWMIKDKDFAARIAHARELGHDAIAEECLEIIDTQAEMAESWSQAGGSKHRDSAHAGWLKNRAEMRLKLLAKWNPKKYGDKVGVEHSGAIALDAAILEARKRVNQPE</sequence>
<reference evidence="1" key="1">
    <citation type="submission" date="2020-04" db="EMBL/GenBank/DDBJ databases">
        <authorList>
            <person name="Chiriac C."/>
            <person name="Salcher M."/>
            <person name="Ghai R."/>
            <person name="Kavagutti S V."/>
        </authorList>
    </citation>
    <scope>NUCLEOTIDE SEQUENCE</scope>
</reference>
<accession>A0A6J5KZW3</accession>
<proteinExistence type="predicted"/>
<evidence type="ECO:0000313" key="1">
    <source>
        <dbReference type="EMBL" id="CAB4126872.1"/>
    </source>
</evidence>